<evidence type="ECO:0000313" key="2">
    <source>
        <dbReference type="Proteomes" id="UP000224567"/>
    </source>
</evidence>
<reference evidence="1 2" key="1">
    <citation type="journal article" date="2017" name="Genome Biol.">
        <title>New reference genome sequences of hot pepper reveal the massive evolution of plant disease-resistance genes by retroduplication.</title>
        <authorList>
            <person name="Kim S."/>
            <person name="Park J."/>
            <person name="Yeom S.I."/>
            <person name="Kim Y.M."/>
            <person name="Seo E."/>
            <person name="Kim K.T."/>
            <person name="Kim M.S."/>
            <person name="Lee J.M."/>
            <person name="Cheong K."/>
            <person name="Shin H.S."/>
            <person name="Kim S.B."/>
            <person name="Han K."/>
            <person name="Lee J."/>
            <person name="Park M."/>
            <person name="Lee H.A."/>
            <person name="Lee H.Y."/>
            <person name="Lee Y."/>
            <person name="Oh S."/>
            <person name="Lee J.H."/>
            <person name="Choi E."/>
            <person name="Choi E."/>
            <person name="Lee S.E."/>
            <person name="Jeon J."/>
            <person name="Kim H."/>
            <person name="Choi G."/>
            <person name="Song H."/>
            <person name="Lee J."/>
            <person name="Lee S.C."/>
            <person name="Kwon J.K."/>
            <person name="Lee H.Y."/>
            <person name="Koo N."/>
            <person name="Hong Y."/>
            <person name="Kim R.W."/>
            <person name="Kang W.H."/>
            <person name="Huh J.H."/>
            <person name="Kang B.C."/>
            <person name="Yang T.J."/>
            <person name="Lee Y.H."/>
            <person name="Bennetzen J.L."/>
            <person name="Choi D."/>
        </authorList>
    </citation>
    <scope>NUCLEOTIDE SEQUENCE [LARGE SCALE GENOMIC DNA]</scope>
    <source>
        <strain evidence="2">cv. PBC81</strain>
    </source>
</reference>
<accession>A0A2G2WAJ5</accession>
<dbReference type="OrthoDB" id="1828480at2759"/>
<dbReference type="AlphaFoldDB" id="A0A2G2WAJ5"/>
<organism evidence="1 2">
    <name type="scientific">Capsicum baccatum</name>
    <name type="common">Peruvian pepper</name>
    <dbReference type="NCBI Taxonomy" id="33114"/>
    <lineage>
        <taxon>Eukaryota</taxon>
        <taxon>Viridiplantae</taxon>
        <taxon>Streptophyta</taxon>
        <taxon>Embryophyta</taxon>
        <taxon>Tracheophyta</taxon>
        <taxon>Spermatophyta</taxon>
        <taxon>Magnoliopsida</taxon>
        <taxon>eudicotyledons</taxon>
        <taxon>Gunneridae</taxon>
        <taxon>Pentapetalae</taxon>
        <taxon>asterids</taxon>
        <taxon>lamiids</taxon>
        <taxon>Solanales</taxon>
        <taxon>Solanaceae</taxon>
        <taxon>Solanoideae</taxon>
        <taxon>Capsiceae</taxon>
        <taxon>Capsicum</taxon>
    </lineage>
</organism>
<protein>
    <submittedName>
        <fullName evidence="1">Uncharacterized protein</fullName>
    </submittedName>
</protein>
<keyword evidence="2" id="KW-1185">Reference proteome</keyword>
<evidence type="ECO:0000313" key="1">
    <source>
        <dbReference type="EMBL" id="PHT42247.1"/>
    </source>
</evidence>
<sequence length="166" mass="18985">MDRPHQWSFLMNFLSEGLVLEDDLMEEDLNVGESSSQIQVSKLQAYKTRPKEFEALEFSAGNGKMSFYIVMVSSRGDLWFEHLYAQLFPWVYPNRDEFELLPFEGNANSLTWNKVSYYIPCLKPLAFPYAETVFAIAIFSRSDSLAPLVIEFIEISSKKLGLGDGS</sequence>
<reference evidence="2" key="2">
    <citation type="journal article" date="2017" name="J. Anim. Genet.">
        <title>Multiple reference genome sequences of hot pepper reveal the massive evolution of plant disease resistance genes by retroduplication.</title>
        <authorList>
            <person name="Kim S."/>
            <person name="Park J."/>
            <person name="Yeom S.-I."/>
            <person name="Kim Y.-M."/>
            <person name="Seo E."/>
            <person name="Kim K.-T."/>
            <person name="Kim M.-S."/>
            <person name="Lee J.M."/>
            <person name="Cheong K."/>
            <person name="Shin H.-S."/>
            <person name="Kim S.-B."/>
            <person name="Han K."/>
            <person name="Lee J."/>
            <person name="Park M."/>
            <person name="Lee H.-A."/>
            <person name="Lee H.-Y."/>
            <person name="Lee Y."/>
            <person name="Oh S."/>
            <person name="Lee J.H."/>
            <person name="Choi E."/>
            <person name="Choi E."/>
            <person name="Lee S.E."/>
            <person name="Jeon J."/>
            <person name="Kim H."/>
            <person name="Choi G."/>
            <person name="Song H."/>
            <person name="Lee J."/>
            <person name="Lee S.-C."/>
            <person name="Kwon J.-K."/>
            <person name="Lee H.-Y."/>
            <person name="Koo N."/>
            <person name="Hong Y."/>
            <person name="Kim R.W."/>
            <person name="Kang W.-H."/>
            <person name="Huh J.H."/>
            <person name="Kang B.-C."/>
            <person name="Yang T.-J."/>
            <person name="Lee Y.-H."/>
            <person name="Bennetzen J.L."/>
            <person name="Choi D."/>
        </authorList>
    </citation>
    <scope>NUCLEOTIDE SEQUENCE [LARGE SCALE GENOMIC DNA]</scope>
    <source>
        <strain evidence="2">cv. PBC81</strain>
    </source>
</reference>
<name>A0A2G2WAJ5_CAPBA</name>
<dbReference type="EMBL" id="MLFT02000007">
    <property type="protein sequence ID" value="PHT42247.1"/>
    <property type="molecule type" value="Genomic_DNA"/>
</dbReference>
<comment type="caution">
    <text evidence="1">The sequence shown here is derived from an EMBL/GenBank/DDBJ whole genome shotgun (WGS) entry which is preliminary data.</text>
</comment>
<proteinExistence type="predicted"/>
<gene>
    <name evidence="1" type="ORF">CQW23_16272</name>
</gene>
<dbReference type="Proteomes" id="UP000224567">
    <property type="component" value="Unassembled WGS sequence"/>
</dbReference>